<evidence type="ECO:0000313" key="4">
    <source>
        <dbReference type="EMBL" id="MFB2893873.1"/>
    </source>
</evidence>
<proteinExistence type="predicted"/>
<comment type="caution">
    <text evidence="4">The sequence shown here is derived from an EMBL/GenBank/DDBJ whole genome shotgun (WGS) entry which is preliminary data.</text>
</comment>
<dbReference type="PANTHER" id="PTHR43397:SF1">
    <property type="entry name" value="ERGOTHIONEINE BIOSYNTHESIS PROTEIN 1"/>
    <property type="match status" value="1"/>
</dbReference>
<dbReference type="InterPro" id="IPR019257">
    <property type="entry name" value="MeTrfase_dom"/>
</dbReference>
<dbReference type="Proteomes" id="UP001576784">
    <property type="component" value="Unassembled WGS sequence"/>
</dbReference>
<evidence type="ECO:0000259" key="3">
    <source>
        <dbReference type="Pfam" id="PF10017"/>
    </source>
</evidence>
<dbReference type="Pfam" id="PF10017">
    <property type="entry name" value="Methyltransf_33"/>
    <property type="match status" value="1"/>
</dbReference>
<dbReference type="RefSeq" id="WP_413263525.1">
    <property type="nucleotide sequence ID" value="NZ_JBHFNR010000089.1"/>
</dbReference>
<keyword evidence="2 4" id="KW-0808">Transferase</keyword>
<dbReference type="InterPro" id="IPR029063">
    <property type="entry name" value="SAM-dependent_MTases_sf"/>
</dbReference>
<dbReference type="Gene3D" id="3.40.50.150">
    <property type="entry name" value="Vaccinia Virus protein VP39"/>
    <property type="match status" value="1"/>
</dbReference>
<keyword evidence="1 4" id="KW-0489">Methyltransferase</keyword>
<keyword evidence="5" id="KW-1185">Reference proteome</keyword>
<accession>A0ABV4XQ94</accession>
<sequence length="326" mass="37083">MATTFLTNLKGHYQTLNNDGDDVIQGLTRNPKTLPAKYFYDRQGSQLFEQICELPEYYPTRTEASILREYSDEIAQITGACELVELGSGSSTKTRLLLDAYQAQNYSCKYVPIDVSESILEASAIQLQKDYPNLQIKALVGTYEQALAQLKPTSLPARMIFFLGSSIGNFTPQEYDLFLNQIRDVLAPGDYFLLGIDLQKPIEILEAAYNDSQGVTAAFNLNMLDHLNWRFQGNFDTSLFTHQAIYNQEENQIEMYLHCQKSHVVHLESLDLKVNWEAGESMLTEISRKFDLETVQKDLDFKGLKTIKSFTDSQNWFGLTLCQAAR</sequence>
<dbReference type="EMBL" id="JBHFNR010000089">
    <property type="protein sequence ID" value="MFB2893873.1"/>
    <property type="molecule type" value="Genomic_DNA"/>
</dbReference>
<dbReference type="GO" id="GO:0052706">
    <property type="term" value="F:L-histidine N(alpha)-methyltransferase activity"/>
    <property type="evidence" value="ECO:0007669"/>
    <property type="project" value="UniProtKB-EC"/>
</dbReference>
<dbReference type="InterPro" id="IPR051128">
    <property type="entry name" value="EgtD_Methyltrsf_superfamily"/>
</dbReference>
<gene>
    <name evidence="4" type="primary">egtD</name>
    <name evidence="4" type="ORF">ACE1CI_13260</name>
</gene>
<dbReference type="PIRSF" id="PIRSF018005">
    <property type="entry name" value="UCP018005"/>
    <property type="match status" value="1"/>
</dbReference>
<evidence type="ECO:0000256" key="2">
    <source>
        <dbReference type="ARBA" id="ARBA00022679"/>
    </source>
</evidence>
<dbReference type="InterPro" id="IPR035094">
    <property type="entry name" value="EgtD"/>
</dbReference>
<protein>
    <submittedName>
        <fullName evidence="4">L-histidine N(Alpha)-methyltransferase</fullName>
        <ecNumber evidence="4">2.1.1.44</ecNumber>
    </submittedName>
</protein>
<dbReference type="SUPFAM" id="SSF53335">
    <property type="entry name" value="S-adenosyl-L-methionine-dependent methyltransferases"/>
    <property type="match status" value="1"/>
</dbReference>
<organism evidence="4 5">
    <name type="scientific">Floridaenema flaviceps BLCC-F50</name>
    <dbReference type="NCBI Taxonomy" id="3153642"/>
    <lineage>
        <taxon>Bacteria</taxon>
        <taxon>Bacillati</taxon>
        <taxon>Cyanobacteriota</taxon>
        <taxon>Cyanophyceae</taxon>
        <taxon>Oscillatoriophycideae</taxon>
        <taxon>Aerosakkonematales</taxon>
        <taxon>Aerosakkonemataceae</taxon>
        <taxon>Floridanema</taxon>
        <taxon>Floridanema flaviceps</taxon>
    </lineage>
</organism>
<reference evidence="4 5" key="1">
    <citation type="submission" date="2024-09" db="EMBL/GenBank/DDBJ databases">
        <title>Floridaenema gen nov. (Aerosakkonemataceae, Aerosakkonematales ord. nov., Cyanobacteria) from benthic tropical and subtropical fresh waters, with the description of four new species.</title>
        <authorList>
            <person name="Moretto J.A."/>
            <person name="Berthold D.E."/>
            <person name="Lefler F.W."/>
            <person name="Huang I.-S."/>
            <person name="Laughinghouse H. IV."/>
        </authorList>
    </citation>
    <scope>NUCLEOTIDE SEQUENCE [LARGE SCALE GENOMIC DNA]</scope>
    <source>
        <strain evidence="4 5">BLCC-F50</strain>
    </source>
</reference>
<name>A0ABV4XQ94_9CYAN</name>
<dbReference type="EC" id="2.1.1.44" evidence="4"/>
<dbReference type="PANTHER" id="PTHR43397">
    <property type="entry name" value="ERGOTHIONEINE BIOSYNTHESIS PROTEIN 1"/>
    <property type="match status" value="1"/>
</dbReference>
<dbReference type="GO" id="GO:0032259">
    <property type="term" value="P:methylation"/>
    <property type="evidence" value="ECO:0007669"/>
    <property type="project" value="UniProtKB-KW"/>
</dbReference>
<evidence type="ECO:0000313" key="5">
    <source>
        <dbReference type="Proteomes" id="UP001576784"/>
    </source>
</evidence>
<dbReference type="InterPro" id="IPR017804">
    <property type="entry name" value="MeTrfase_EgtD-like"/>
</dbReference>
<feature type="domain" description="Histidine-specific methyltransferase SAM-dependent" evidence="3">
    <location>
        <begin position="21"/>
        <end position="323"/>
    </location>
</feature>
<evidence type="ECO:0000256" key="1">
    <source>
        <dbReference type="ARBA" id="ARBA00022603"/>
    </source>
</evidence>
<dbReference type="NCBIfam" id="TIGR03438">
    <property type="entry name" value="egtD_ergothio"/>
    <property type="match status" value="1"/>
</dbReference>